<gene>
    <name evidence="3" type="ORF">CR513_43267</name>
</gene>
<proteinExistence type="predicted"/>
<feature type="region of interest" description="Disordered" evidence="1">
    <location>
        <begin position="80"/>
        <end position="101"/>
    </location>
</feature>
<organism evidence="3 4">
    <name type="scientific">Mucuna pruriens</name>
    <name type="common">Velvet bean</name>
    <name type="synonym">Dolichos pruriens</name>
    <dbReference type="NCBI Taxonomy" id="157652"/>
    <lineage>
        <taxon>Eukaryota</taxon>
        <taxon>Viridiplantae</taxon>
        <taxon>Streptophyta</taxon>
        <taxon>Embryophyta</taxon>
        <taxon>Tracheophyta</taxon>
        <taxon>Spermatophyta</taxon>
        <taxon>Magnoliopsida</taxon>
        <taxon>eudicotyledons</taxon>
        <taxon>Gunneridae</taxon>
        <taxon>Pentapetalae</taxon>
        <taxon>rosids</taxon>
        <taxon>fabids</taxon>
        <taxon>Fabales</taxon>
        <taxon>Fabaceae</taxon>
        <taxon>Papilionoideae</taxon>
        <taxon>50 kb inversion clade</taxon>
        <taxon>NPAAA clade</taxon>
        <taxon>indigoferoid/millettioid clade</taxon>
        <taxon>Phaseoleae</taxon>
        <taxon>Mucuna</taxon>
    </lineage>
</organism>
<dbReference type="Proteomes" id="UP000257109">
    <property type="component" value="Unassembled WGS sequence"/>
</dbReference>
<feature type="non-terminal residue" evidence="3">
    <location>
        <position position="1"/>
    </location>
</feature>
<dbReference type="AlphaFoldDB" id="A0A371FEI7"/>
<dbReference type="STRING" id="157652.A0A371FEI7"/>
<comment type="caution">
    <text evidence="3">The sequence shown here is derived from an EMBL/GenBank/DDBJ whole genome shotgun (WGS) entry which is preliminary data.</text>
</comment>
<evidence type="ECO:0000313" key="3">
    <source>
        <dbReference type="EMBL" id="RDX76718.1"/>
    </source>
</evidence>
<dbReference type="OrthoDB" id="1429133at2759"/>
<evidence type="ECO:0000256" key="1">
    <source>
        <dbReference type="SAM" id="MobiDB-lite"/>
    </source>
</evidence>
<accession>A0A371FEI7</accession>
<feature type="domain" description="Reverse transcriptase Ty1/copia-type" evidence="2">
    <location>
        <begin position="184"/>
        <end position="257"/>
    </location>
</feature>
<sequence>MEEKESIANYFDRIQLVNAMRACKENVTDQQVVDKILRTLPLEFDYGAATIEELKDLNSMEVEELQHSLEAHEIRINKRRSTQEQALQARPNYNGKGEGPWKMNKLNTNQDQGSSETIFNKASVVRRPLQLKDQVLFYNSAVNSKGELIHSTLIAEAEPVFDKVVIEEKWLKTMKEEINSIEKNKACELVDPPSNKKPIALKWVYKVKVNQRGEVVKNKARRVAKGFLQKAGIDYGEVYALVARIETIRLVVAITTNAN</sequence>
<dbReference type="Pfam" id="PF14223">
    <property type="entry name" value="Retrotran_gag_2"/>
    <property type="match status" value="1"/>
</dbReference>
<evidence type="ECO:0000313" key="4">
    <source>
        <dbReference type="Proteomes" id="UP000257109"/>
    </source>
</evidence>
<dbReference type="EMBL" id="QJKJ01009409">
    <property type="protein sequence ID" value="RDX76718.1"/>
    <property type="molecule type" value="Genomic_DNA"/>
</dbReference>
<dbReference type="InterPro" id="IPR013103">
    <property type="entry name" value="RVT_2"/>
</dbReference>
<evidence type="ECO:0000259" key="2">
    <source>
        <dbReference type="Pfam" id="PF07727"/>
    </source>
</evidence>
<reference evidence="3" key="1">
    <citation type="submission" date="2018-05" db="EMBL/GenBank/DDBJ databases">
        <title>Draft genome of Mucuna pruriens seed.</title>
        <authorList>
            <person name="Nnadi N.E."/>
            <person name="Vos R."/>
            <person name="Hasami M.H."/>
            <person name="Devisetty U.K."/>
            <person name="Aguiy J.C."/>
        </authorList>
    </citation>
    <scope>NUCLEOTIDE SEQUENCE [LARGE SCALE GENOMIC DNA]</scope>
    <source>
        <strain evidence="3">JCA_2017</strain>
    </source>
</reference>
<keyword evidence="4" id="KW-1185">Reference proteome</keyword>
<protein>
    <submittedName>
        <fullName evidence="3">Mitochondrial protein</fullName>
    </submittedName>
</protein>
<name>A0A371FEI7_MUCPR</name>
<dbReference type="Pfam" id="PF07727">
    <property type="entry name" value="RVT_2"/>
    <property type="match status" value="1"/>
</dbReference>